<dbReference type="EMBL" id="CP045121">
    <property type="protein sequence ID" value="QIN79615.1"/>
    <property type="molecule type" value="Genomic_DNA"/>
</dbReference>
<evidence type="ECO:0000313" key="1">
    <source>
        <dbReference type="EMBL" id="QIN79615.1"/>
    </source>
</evidence>
<protein>
    <submittedName>
        <fullName evidence="1">Uncharacterized protein</fullName>
    </submittedName>
</protein>
<name>A0A6G8PZJ7_9ACTN</name>
<gene>
    <name evidence="1" type="ORF">GBA65_15005</name>
</gene>
<accession>A0A6G8PZJ7</accession>
<reference evidence="1 2" key="1">
    <citation type="submission" date="2019-10" db="EMBL/GenBank/DDBJ databases">
        <title>Rubrobacter sp nov SCSIO 52915 isolated from a deep-sea sediment in the South China Sea.</title>
        <authorList>
            <person name="Chen R.W."/>
        </authorList>
    </citation>
    <scope>NUCLEOTIDE SEQUENCE [LARGE SCALE GENOMIC DNA]</scope>
    <source>
        <strain evidence="1 2">SCSIO 52915</strain>
    </source>
</reference>
<keyword evidence="2" id="KW-1185">Reference proteome</keyword>
<proteinExistence type="predicted"/>
<dbReference type="Proteomes" id="UP000502706">
    <property type="component" value="Chromosome"/>
</dbReference>
<dbReference type="AlphaFoldDB" id="A0A6G8PZJ7"/>
<dbReference type="RefSeq" id="WP_166397287.1">
    <property type="nucleotide sequence ID" value="NZ_CP045121.1"/>
</dbReference>
<evidence type="ECO:0000313" key="2">
    <source>
        <dbReference type="Proteomes" id="UP000502706"/>
    </source>
</evidence>
<dbReference type="KEGG" id="rmar:GBA65_15005"/>
<organism evidence="1 2">
    <name type="scientific">Rubrobacter marinus</name>
    <dbReference type="NCBI Taxonomy" id="2653852"/>
    <lineage>
        <taxon>Bacteria</taxon>
        <taxon>Bacillati</taxon>
        <taxon>Actinomycetota</taxon>
        <taxon>Rubrobacteria</taxon>
        <taxon>Rubrobacterales</taxon>
        <taxon>Rubrobacteraceae</taxon>
        <taxon>Rubrobacter</taxon>
    </lineage>
</organism>
<sequence>MSEFHMQELTVVGPRRPAPRLLRPFVERFGKEVSVSNVFRFDGGLWTAHKLQMLVWWCWSVRRPAK</sequence>